<dbReference type="EMBL" id="BPPX01000042">
    <property type="protein sequence ID" value="GJC89510.1"/>
    <property type="molecule type" value="Genomic_DNA"/>
</dbReference>
<comment type="caution">
    <text evidence="1">The sequence shown here is derived from an EMBL/GenBank/DDBJ whole genome shotgun (WGS) entry which is preliminary data.</text>
</comment>
<reference evidence="1 2" key="1">
    <citation type="submission" date="2021-07" db="EMBL/GenBank/DDBJ databases">
        <title>Genome data of Colletotrichum spaethianum.</title>
        <authorList>
            <person name="Utami Y.D."/>
            <person name="Hiruma K."/>
        </authorList>
    </citation>
    <scope>NUCLEOTIDE SEQUENCE [LARGE SCALE GENOMIC DNA]</scope>
    <source>
        <strain evidence="1 2">MAFF 242679</strain>
    </source>
</reference>
<name>A0AA37GY87_9PEZI</name>
<organism evidence="1 2">
    <name type="scientific">Colletotrichum liriopes</name>
    <dbReference type="NCBI Taxonomy" id="708192"/>
    <lineage>
        <taxon>Eukaryota</taxon>
        <taxon>Fungi</taxon>
        <taxon>Dikarya</taxon>
        <taxon>Ascomycota</taxon>
        <taxon>Pezizomycotina</taxon>
        <taxon>Sordariomycetes</taxon>
        <taxon>Hypocreomycetidae</taxon>
        <taxon>Glomerellales</taxon>
        <taxon>Glomerellaceae</taxon>
        <taxon>Colletotrichum</taxon>
        <taxon>Colletotrichum spaethianum species complex</taxon>
    </lineage>
</organism>
<evidence type="ECO:0000313" key="1">
    <source>
        <dbReference type="EMBL" id="GJC89510.1"/>
    </source>
</evidence>
<dbReference type="Proteomes" id="UP001055172">
    <property type="component" value="Unassembled WGS sequence"/>
</dbReference>
<dbReference type="AlphaFoldDB" id="A0AA37GY87"/>
<keyword evidence="2" id="KW-1185">Reference proteome</keyword>
<accession>A0AA37GY87</accession>
<sequence length="118" mass="13096">MAGIAAWCHEQETRWWVADWGDSEFGRDDGQKAKGSFAVPAEGCIIGRTSEPEPAAICRVLLWELGMILRPSQPHERAKDSAASFKGSLQIVRPSPSFRSAHTPFNTPQLFLRALFGR</sequence>
<gene>
    <name evidence="1" type="ORF">ColLi_12348</name>
</gene>
<evidence type="ECO:0000313" key="2">
    <source>
        <dbReference type="Proteomes" id="UP001055172"/>
    </source>
</evidence>
<protein>
    <submittedName>
        <fullName evidence="1">Uncharacterized protein</fullName>
    </submittedName>
</protein>
<proteinExistence type="predicted"/>